<sequence>MSSLCSKRGQSAGHSRRSLNGLVLERASLACEYCLLPDSLSFYPHEVDHVIALKHRGQTSAENLAYACWRCNRFKGSDLGSFDPQTGDFSFLFNPREQFWSEHFTPSQGKITGRSQEGRTTAFLLKFNTEDRIQERLRF</sequence>
<dbReference type="Gene3D" id="1.10.30.50">
    <property type="match status" value="1"/>
</dbReference>
<dbReference type="InterPro" id="IPR003615">
    <property type="entry name" value="HNH_nuc"/>
</dbReference>
<dbReference type="PANTHER" id="PTHR33877">
    <property type="entry name" value="SLL1193 PROTEIN"/>
    <property type="match status" value="1"/>
</dbReference>
<accession>A0A2W4U485</accession>
<protein>
    <submittedName>
        <fullName evidence="2">HNH endonuclease</fullName>
    </submittedName>
</protein>
<evidence type="ECO:0000313" key="2">
    <source>
        <dbReference type="EMBL" id="PZO13850.1"/>
    </source>
</evidence>
<dbReference type="Proteomes" id="UP000249354">
    <property type="component" value="Unassembled WGS sequence"/>
</dbReference>
<dbReference type="CDD" id="cd00085">
    <property type="entry name" value="HNHc"/>
    <property type="match status" value="1"/>
</dbReference>
<evidence type="ECO:0000313" key="3">
    <source>
        <dbReference type="Proteomes" id="UP000249354"/>
    </source>
</evidence>
<dbReference type="EMBL" id="QBMC01000117">
    <property type="protein sequence ID" value="PZO13850.1"/>
    <property type="molecule type" value="Genomic_DNA"/>
</dbReference>
<keyword evidence="2" id="KW-0540">Nuclease</keyword>
<reference evidence="3" key="1">
    <citation type="submission" date="2018-04" db="EMBL/GenBank/DDBJ databases">
        <authorList>
            <person name="Cornet L."/>
        </authorList>
    </citation>
    <scope>NUCLEOTIDE SEQUENCE [LARGE SCALE GENOMIC DNA]</scope>
</reference>
<evidence type="ECO:0000259" key="1">
    <source>
        <dbReference type="SMART" id="SM00507"/>
    </source>
</evidence>
<dbReference type="GO" id="GO:0008270">
    <property type="term" value="F:zinc ion binding"/>
    <property type="evidence" value="ECO:0007669"/>
    <property type="project" value="InterPro"/>
</dbReference>
<dbReference type="GO" id="GO:0004519">
    <property type="term" value="F:endonuclease activity"/>
    <property type="evidence" value="ECO:0007669"/>
    <property type="project" value="UniProtKB-KW"/>
</dbReference>
<dbReference type="InterPro" id="IPR002711">
    <property type="entry name" value="HNH"/>
</dbReference>
<dbReference type="AlphaFoldDB" id="A0A2W4U485"/>
<comment type="caution">
    <text evidence="2">The sequence shown here is derived from an EMBL/GenBank/DDBJ whole genome shotgun (WGS) entry which is preliminary data.</text>
</comment>
<dbReference type="GO" id="GO:0003676">
    <property type="term" value="F:nucleic acid binding"/>
    <property type="evidence" value="ECO:0007669"/>
    <property type="project" value="InterPro"/>
</dbReference>
<reference evidence="2 3" key="2">
    <citation type="submission" date="2018-06" db="EMBL/GenBank/DDBJ databases">
        <title>Metagenomic assembly of (sub)arctic Cyanobacteria and their associated microbiome from non-axenic cultures.</title>
        <authorList>
            <person name="Baurain D."/>
        </authorList>
    </citation>
    <scope>NUCLEOTIDE SEQUENCE [LARGE SCALE GENOMIC DNA]</scope>
    <source>
        <strain evidence="2">ULC129bin1</strain>
    </source>
</reference>
<dbReference type="Pfam" id="PF01844">
    <property type="entry name" value="HNH"/>
    <property type="match status" value="1"/>
</dbReference>
<gene>
    <name evidence="2" type="ORF">DCF25_15615</name>
</gene>
<dbReference type="SMART" id="SM00507">
    <property type="entry name" value="HNHc"/>
    <property type="match status" value="1"/>
</dbReference>
<organism evidence="2 3">
    <name type="scientific">Leptolyngbya foveolarum</name>
    <dbReference type="NCBI Taxonomy" id="47253"/>
    <lineage>
        <taxon>Bacteria</taxon>
        <taxon>Bacillati</taxon>
        <taxon>Cyanobacteriota</taxon>
        <taxon>Cyanophyceae</taxon>
        <taxon>Leptolyngbyales</taxon>
        <taxon>Leptolyngbyaceae</taxon>
        <taxon>Leptolyngbya group</taxon>
        <taxon>Leptolyngbya</taxon>
    </lineage>
</organism>
<feature type="domain" description="HNH nuclease" evidence="1">
    <location>
        <begin position="18"/>
        <end position="73"/>
    </location>
</feature>
<keyword evidence="2" id="KW-0378">Hydrolase</keyword>
<name>A0A2W4U485_9CYAN</name>
<keyword evidence="2" id="KW-0255">Endonuclease</keyword>
<dbReference type="PANTHER" id="PTHR33877:SF1">
    <property type="entry name" value="TYPE IV METHYL-DIRECTED RESTRICTION ENZYME ECOKMCRA"/>
    <property type="match status" value="1"/>
</dbReference>
<dbReference type="InterPro" id="IPR052892">
    <property type="entry name" value="NA-targeting_endonuclease"/>
</dbReference>
<proteinExistence type="predicted"/>